<name>A0A1M6RSG7_9BACT</name>
<accession>A0A1M6RSG7</accession>
<dbReference type="RefSeq" id="WP_073302745.1">
    <property type="nucleotide sequence ID" value="NZ_FRAW01000004.1"/>
</dbReference>
<protein>
    <submittedName>
        <fullName evidence="1">Uncharacterized protein</fullName>
    </submittedName>
</protein>
<proteinExistence type="predicted"/>
<sequence length="213" mass="23877">MESYKARLDIRGFIRFSKELAEKFKLKNTPYADVLVDKAGSRIAIVPTSKIKTSSYRFLQSNGTFLLYLRSAMNAVGMKICSGDAILTKEGDKIIFQKKGAKKTGTWNLLACRNSVGLPMISIDQRGTMILDKRCITAINTIKNPVMTPEYDAKKKTFRFTFGKKGLVNVRTIESHASMSMMGTFHSFGVQLPESHVRYSVQISGQVMTLKLE</sequence>
<organism evidence="1 2">
    <name type="scientific">Fibrobacter intestinalis</name>
    <dbReference type="NCBI Taxonomy" id="28122"/>
    <lineage>
        <taxon>Bacteria</taxon>
        <taxon>Pseudomonadati</taxon>
        <taxon>Fibrobacterota</taxon>
        <taxon>Fibrobacteria</taxon>
        <taxon>Fibrobacterales</taxon>
        <taxon>Fibrobacteraceae</taxon>
        <taxon>Fibrobacter</taxon>
    </lineage>
</organism>
<keyword evidence="2" id="KW-1185">Reference proteome</keyword>
<evidence type="ECO:0000313" key="1">
    <source>
        <dbReference type="EMBL" id="SHK35278.1"/>
    </source>
</evidence>
<gene>
    <name evidence="1" type="ORF">SAMN05720469_10494</name>
</gene>
<dbReference type="Proteomes" id="UP000184275">
    <property type="component" value="Unassembled WGS sequence"/>
</dbReference>
<dbReference type="AlphaFoldDB" id="A0A1M6RSG7"/>
<dbReference type="EMBL" id="FRAW01000004">
    <property type="protein sequence ID" value="SHK35278.1"/>
    <property type="molecule type" value="Genomic_DNA"/>
</dbReference>
<evidence type="ECO:0000313" key="2">
    <source>
        <dbReference type="Proteomes" id="UP000184275"/>
    </source>
</evidence>
<reference evidence="2" key="1">
    <citation type="submission" date="2016-11" db="EMBL/GenBank/DDBJ databases">
        <authorList>
            <person name="Varghese N."/>
            <person name="Submissions S."/>
        </authorList>
    </citation>
    <scope>NUCLEOTIDE SEQUENCE [LARGE SCALE GENOMIC DNA]</scope>
    <source>
        <strain evidence="2">UWOS</strain>
    </source>
</reference>